<accession>A0AA46TDR7</accession>
<dbReference type="Proteomes" id="UP001156272">
    <property type="component" value="Segment"/>
</dbReference>
<organism evidence="1 2">
    <name type="scientific">Methanophagales virus PBV082</name>
    <dbReference type="NCBI Taxonomy" id="3071307"/>
    <lineage>
        <taxon>Viruses</taxon>
        <taxon>Viruses incertae sedis</taxon>
        <taxon>Itzamnaviridae</taxon>
        <taxon>Pletoitzamnavirus</taxon>
        <taxon>Pletoitzamnavirus pescaderoense</taxon>
    </lineage>
</organism>
<protein>
    <submittedName>
        <fullName evidence="1">Uncharacterized protein</fullName>
    </submittedName>
</protein>
<gene>
    <name evidence="1" type="ORF">EJNHJLOP_00070</name>
</gene>
<keyword evidence="2" id="KW-1185">Reference proteome</keyword>
<evidence type="ECO:0000313" key="1">
    <source>
        <dbReference type="EMBL" id="UYL64959.1"/>
    </source>
</evidence>
<proteinExistence type="predicted"/>
<reference evidence="1 2" key="1">
    <citation type="submission" date="2022-09" db="EMBL/GenBank/DDBJ databases">
        <title>Evolutionary Diversification of Methanotrophic Ca. Methanophagales (ANME-1) and Their Expansive Virome.</title>
        <authorList>
            <person name="Laso-Perez R."/>
            <person name="Wu F."/>
            <person name="Cremiere A."/>
            <person name="Speth D.R."/>
            <person name="Magyar J.S."/>
            <person name="Krupovic M."/>
            <person name="Orphan V.J."/>
        </authorList>
    </citation>
    <scope>NUCLEOTIDE SEQUENCE [LARGE SCALE GENOMIC DNA]</scope>
    <source>
        <strain evidence="1">PBV082</strain>
    </source>
</reference>
<sequence length="57" mass="6814">MDFAILSFELQKEAERRAREGMLKTINTILKSSCISENYRRNLEYMRRMLLEEAKEG</sequence>
<dbReference type="EMBL" id="OP413839">
    <property type="protein sequence ID" value="UYL64959.1"/>
    <property type="molecule type" value="Genomic_DNA"/>
</dbReference>
<name>A0AA46TDR7_9VIRU</name>
<evidence type="ECO:0000313" key="2">
    <source>
        <dbReference type="Proteomes" id="UP001156272"/>
    </source>
</evidence>